<keyword evidence="1" id="KW-0678">Repressor</keyword>
<evidence type="ECO:0000313" key="5">
    <source>
        <dbReference type="Proteomes" id="UP000245137"/>
    </source>
</evidence>
<dbReference type="OrthoDB" id="7932924at2"/>
<protein>
    <submittedName>
        <fullName evidence="4">Flagellar biosynthesis repressor FlbT</fullName>
    </submittedName>
</protein>
<keyword evidence="5" id="KW-1185">Reference proteome</keyword>
<dbReference type="Pfam" id="PF07378">
    <property type="entry name" value="FlbT"/>
    <property type="match status" value="1"/>
</dbReference>
<dbReference type="GO" id="GO:0048027">
    <property type="term" value="F:mRNA 5'-UTR binding"/>
    <property type="evidence" value="ECO:0007669"/>
    <property type="project" value="InterPro"/>
</dbReference>
<organism evidence="4 5">
    <name type="scientific">Methylosinus sporium</name>
    <dbReference type="NCBI Taxonomy" id="428"/>
    <lineage>
        <taxon>Bacteria</taxon>
        <taxon>Pseudomonadati</taxon>
        <taxon>Pseudomonadota</taxon>
        <taxon>Alphaproteobacteria</taxon>
        <taxon>Hyphomicrobiales</taxon>
        <taxon>Methylocystaceae</taxon>
        <taxon>Methylosinus</taxon>
    </lineage>
</organism>
<dbReference type="GO" id="GO:1902209">
    <property type="term" value="P:negative regulation of bacterial-type flagellum assembly"/>
    <property type="evidence" value="ECO:0007669"/>
    <property type="project" value="InterPro"/>
</dbReference>
<dbReference type="InterPro" id="IPR009967">
    <property type="entry name" value="Flagellum_FlbT"/>
</dbReference>
<dbReference type="PIRSF" id="PIRSF009533">
    <property type="entry name" value="FlbT"/>
    <property type="match status" value="1"/>
</dbReference>
<sequence length="136" mass="15116">MNISLRRGEKLYLNGAVIRADRKVCIELLNDVTFLLENHVMQAKDATSPLRQLYFVVQLMLMSPNDAAAAIDMCRGMLASLNTAFPDPRILNGLALVAKYVDDKRMFDALKTIRTLFPLESEILNPSSTQDSGKAA</sequence>
<reference evidence="4 5" key="1">
    <citation type="journal article" date="2018" name="Appl. Microbiol. Biotechnol.">
        <title>Co-cultivation of the strictly anaerobic methanogen Methanosarcina barkeri with aerobic methanotrophs in an oxygen-limited membrane bioreactor.</title>
        <authorList>
            <person name="In 't Zandt M.H."/>
            <person name="van den Bosch T.J.M."/>
            <person name="Rijkers R."/>
            <person name="van Kessel M.A.H.J."/>
            <person name="Jetten M.S.M."/>
            <person name="Welte C.U."/>
        </authorList>
    </citation>
    <scope>NUCLEOTIDE SEQUENCE [LARGE SCALE GENOMIC DNA]</scope>
    <source>
        <strain evidence="4 5">DSM 17706</strain>
    </source>
</reference>
<evidence type="ECO:0000313" key="4">
    <source>
        <dbReference type="EMBL" id="PWB94353.1"/>
    </source>
</evidence>
<dbReference type="RefSeq" id="WP_108916845.1">
    <property type="nucleotide sequence ID" value="NZ_BGJY01000003.1"/>
</dbReference>
<dbReference type="GO" id="GO:0044781">
    <property type="term" value="P:bacterial-type flagellum organization"/>
    <property type="evidence" value="ECO:0007669"/>
    <property type="project" value="UniProtKB-KW"/>
</dbReference>
<keyword evidence="4" id="KW-0969">Cilium</keyword>
<evidence type="ECO:0000256" key="1">
    <source>
        <dbReference type="ARBA" id="ARBA00022491"/>
    </source>
</evidence>
<keyword evidence="4" id="KW-0966">Cell projection</keyword>
<keyword evidence="3" id="KW-0694">RNA-binding</keyword>
<name>A0A2U1SRY4_METSR</name>
<evidence type="ECO:0000256" key="2">
    <source>
        <dbReference type="ARBA" id="ARBA00022795"/>
    </source>
</evidence>
<dbReference type="Proteomes" id="UP000245137">
    <property type="component" value="Unassembled WGS sequence"/>
</dbReference>
<keyword evidence="2" id="KW-1005">Bacterial flagellum biogenesis</keyword>
<dbReference type="NCBIfam" id="NF001995">
    <property type="entry name" value="PRK00794.1-1"/>
    <property type="match status" value="1"/>
</dbReference>
<proteinExistence type="predicted"/>
<keyword evidence="4" id="KW-0282">Flagellum</keyword>
<dbReference type="EMBL" id="PUIV01000009">
    <property type="protein sequence ID" value="PWB94353.1"/>
    <property type="molecule type" value="Genomic_DNA"/>
</dbReference>
<comment type="caution">
    <text evidence="4">The sequence shown here is derived from an EMBL/GenBank/DDBJ whole genome shotgun (WGS) entry which is preliminary data.</text>
</comment>
<gene>
    <name evidence="4" type="ORF">C5689_08505</name>
</gene>
<accession>A0A2U1SRY4</accession>
<dbReference type="AlphaFoldDB" id="A0A2U1SRY4"/>
<evidence type="ECO:0000256" key="3">
    <source>
        <dbReference type="ARBA" id="ARBA00022884"/>
    </source>
</evidence>
<dbReference type="GO" id="GO:0006402">
    <property type="term" value="P:mRNA catabolic process"/>
    <property type="evidence" value="ECO:0007669"/>
    <property type="project" value="InterPro"/>
</dbReference>